<dbReference type="Proteomes" id="UP000199541">
    <property type="component" value="Unassembled WGS sequence"/>
</dbReference>
<feature type="transmembrane region" description="Helical" evidence="11">
    <location>
        <begin position="235"/>
        <end position="261"/>
    </location>
</feature>
<evidence type="ECO:0000256" key="9">
    <source>
        <dbReference type="ARBA" id="ARBA00023047"/>
    </source>
</evidence>
<keyword evidence="7" id="KW-0972">Capsule biogenesis/degradation</keyword>
<gene>
    <name evidence="13" type="primary">rkpT1</name>
    <name evidence="13" type="ORF">GCM10008024_17470</name>
    <name evidence="14" type="ORF">SAMN05444006_108204</name>
</gene>
<evidence type="ECO:0000313" key="13">
    <source>
        <dbReference type="EMBL" id="GHE01587.1"/>
    </source>
</evidence>
<evidence type="ECO:0000256" key="2">
    <source>
        <dbReference type="ARBA" id="ARBA00007783"/>
    </source>
</evidence>
<comment type="similarity">
    <text evidence="2 11">Belongs to the ABC-2 integral membrane protein family.</text>
</comment>
<keyword evidence="10 11" id="KW-0472">Membrane</keyword>
<comment type="subcellular location">
    <subcellularLocation>
        <location evidence="11">Cell inner membrane</location>
        <topology evidence="11">Multi-pass membrane protein</topology>
    </subcellularLocation>
    <subcellularLocation>
        <location evidence="1">Cell membrane</location>
        <topology evidence="1">Multi-pass membrane protein</topology>
    </subcellularLocation>
</comment>
<dbReference type="PRINTS" id="PR00164">
    <property type="entry name" value="ABC2TRNSPORT"/>
</dbReference>
<dbReference type="PANTHER" id="PTHR30413">
    <property type="entry name" value="INNER MEMBRANE TRANSPORT PERMEASE"/>
    <property type="match status" value="1"/>
</dbReference>
<evidence type="ECO:0000256" key="3">
    <source>
        <dbReference type="ARBA" id="ARBA00022448"/>
    </source>
</evidence>
<keyword evidence="8 11" id="KW-1133">Transmembrane helix</keyword>
<dbReference type="GO" id="GO:0015774">
    <property type="term" value="P:polysaccharide transport"/>
    <property type="evidence" value="ECO:0007669"/>
    <property type="project" value="UniProtKB-KW"/>
</dbReference>
<reference evidence="13" key="1">
    <citation type="journal article" date="2014" name="Int. J. Syst. Evol. Microbiol.">
        <title>Complete genome sequence of Corynebacterium casei LMG S-19264T (=DSM 44701T), isolated from a smear-ripened cheese.</title>
        <authorList>
            <consortium name="US DOE Joint Genome Institute (JGI-PGF)"/>
            <person name="Walter F."/>
            <person name="Albersmeier A."/>
            <person name="Kalinowski J."/>
            <person name="Ruckert C."/>
        </authorList>
    </citation>
    <scope>NUCLEOTIDE SEQUENCE</scope>
    <source>
        <strain evidence="13">CGMCC 1.10859</strain>
    </source>
</reference>
<dbReference type="Pfam" id="PF01061">
    <property type="entry name" value="ABC2_membrane"/>
    <property type="match status" value="1"/>
</dbReference>
<name>A0AAN4URQ2_9RHOB</name>
<dbReference type="GO" id="GO:0140359">
    <property type="term" value="F:ABC-type transporter activity"/>
    <property type="evidence" value="ECO:0007669"/>
    <property type="project" value="InterPro"/>
</dbReference>
<keyword evidence="4 11" id="KW-1003">Cell membrane</keyword>
<dbReference type="InterPro" id="IPR013525">
    <property type="entry name" value="ABC2_TM"/>
</dbReference>
<reference evidence="14 15" key="2">
    <citation type="submission" date="2016-10" db="EMBL/GenBank/DDBJ databases">
        <authorList>
            <person name="Varghese N."/>
            <person name="Submissions S."/>
        </authorList>
    </citation>
    <scope>NUCLEOTIDE SEQUENCE [LARGE SCALE GENOMIC DNA]</scope>
    <source>
        <strain evidence="14 15">DSM 24802</strain>
    </source>
</reference>
<evidence type="ECO:0000256" key="10">
    <source>
        <dbReference type="ARBA" id="ARBA00023136"/>
    </source>
</evidence>
<dbReference type="PROSITE" id="PS51012">
    <property type="entry name" value="ABC_TM2"/>
    <property type="match status" value="1"/>
</dbReference>
<keyword evidence="5" id="KW-0762">Sugar transport</keyword>
<keyword evidence="9" id="KW-0625">Polysaccharide transport</keyword>
<evidence type="ECO:0000256" key="1">
    <source>
        <dbReference type="ARBA" id="ARBA00004651"/>
    </source>
</evidence>
<dbReference type="EMBL" id="BNAB01000007">
    <property type="protein sequence ID" value="GHE01587.1"/>
    <property type="molecule type" value="Genomic_DNA"/>
</dbReference>
<feature type="transmembrane region" description="Helical" evidence="11">
    <location>
        <begin position="184"/>
        <end position="205"/>
    </location>
</feature>
<organism evidence="13 16">
    <name type="scientific">Allgaiera indica</name>
    <dbReference type="NCBI Taxonomy" id="765699"/>
    <lineage>
        <taxon>Bacteria</taxon>
        <taxon>Pseudomonadati</taxon>
        <taxon>Pseudomonadota</taxon>
        <taxon>Alphaproteobacteria</taxon>
        <taxon>Rhodobacterales</taxon>
        <taxon>Paracoccaceae</taxon>
        <taxon>Allgaiera</taxon>
    </lineage>
</organism>
<evidence type="ECO:0000259" key="12">
    <source>
        <dbReference type="PROSITE" id="PS51012"/>
    </source>
</evidence>
<evidence type="ECO:0000313" key="16">
    <source>
        <dbReference type="Proteomes" id="UP000634647"/>
    </source>
</evidence>
<keyword evidence="6 11" id="KW-0812">Transmembrane</keyword>
<protein>
    <recommendedName>
        <fullName evidence="11">Transport permease protein</fullName>
    </recommendedName>
</protein>
<feature type="transmembrane region" description="Helical" evidence="11">
    <location>
        <begin position="44"/>
        <end position="66"/>
    </location>
</feature>
<dbReference type="RefSeq" id="WP_308430847.1">
    <property type="nucleotide sequence ID" value="NZ_BNAB01000007.1"/>
</dbReference>
<feature type="transmembrane region" description="Helical" evidence="11">
    <location>
        <begin position="78"/>
        <end position="98"/>
    </location>
</feature>
<comment type="caution">
    <text evidence="13">The sequence shown here is derived from an EMBL/GenBank/DDBJ whole genome shotgun (WGS) entry which is preliminary data.</text>
</comment>
<keyword evidence="15" id="KW-1185">Reference proteome</keyword>
<dbReference type="InterPro" id="IPR047817">
    <property type="entry name" value="ABC2_TM_bact-type"/>
</dbReference>
<dbReference type="GO" id="GO:0043190">
    <property type="term" value="C:ATP-binding cassette (ABC) transporter complex"/>
    <property type="evidence" value="ECO:0007669"/>
    <property type="project" value="InterPro"/>
</dbReference>
<evidence type="ECO:0000256" key="4">
    <source>
        <dbReference type="ARBA" id="ARBA00022475"/>
    </source>
</evidence>
<evidence type="ECO:0000313" key="14">
    <source>
        <dbReference type="EMBL" id="SDW98435.1"/>
    </source>
</evidence>
<proteinExistence type="inferred from homology"/>
<sequence length="272" mass="30080">MRTAAYQPENKLGPSGLGRFALPRSVLALMLREMATTYGRSPGGYLWALIDPIGGIAILTFVFTFFLHRPPLGENFPLFYATGYLPFLIYNAIAQNLSQAILYSKPLLAYPRVSFVDALLARFVLAFLTQVLAMYLVILGIVIVFDLRLWPQPWAILNALGMAAALGAGVGVLNCYLTTAFPAWARVWAIATRPLFLISGAFFLYEGLPLTAREVLWFNPLIHVTAEMRAGFYTIYPAAFVTPAYVYLLSLVLLAAGLMLLRRQSRNMAAEG</sequence>
<dbReference type="AlphaFoldDB" id="A0AAN4URQ2"/>
<evidence type="ECO:0000313" key="15">
    <source>
        <dbReference type="Proteomes" id="UP000199541"/>
    </source>
</evidence>
<dbReference type="EMBL" id="FNOB01000008">
    <property type="protein sequence ID" value="SDW98435.1"/>
    <property type="molecule type" value="Genomic_DNA"/>
</dbReference>
<dbReference type="PANTHER" id="PTHR30413:SF10">
    <property type="entry name" value="CAPSULE POLYSACCHARIDE EXPORT INNER-MEMBRANE PROTEIN CTRC"/>
    <property type="match status" value="1"/>
</dbReference>
<evidence type="ECO:0000256" key="8">
    <source>
        <dbReference type="ARBA" id="ARBA00022989"/>
    </source>
</evidence>
<dbReference type="GO" id="GO:0015920">
    <property type="term" value="P:lipopolysaccharide transport"/>
    <property type="evidence" value="ECO:0007669"/>
    <property type="project" value="TreeGrafter"/>
</dbReference>
<reference evidence="13" key="3">
    <citation type="submission" date="2023-06" db="EMBL/GenBank/DDBJ databases">
        <authorList>
            <person name="Sun Q."/>
            <person name="Zhou Y."/>
        </authorList>
    </citation>
    <scope>NUCLEOTIDE SEQUENCE</scope>
    <source>
        <strain evidence="13">CGMCC 1.10859</strain>
    </source>
</reference>
<feature type="transmembrane region" description="Helical" evidence="11">
    <location>
        <begin position="155"/>
        <end position="177"/>
    </location>
</feature>
<dbReference type="InterPro" id="IPR000412">
    <property type="entry name" value="ABC_2_transport"/>
</dbReference>
<evidence type="ECO:0000256" key="7">
    <source>
        <dbReference type="ARBA" id="ARBA00022903"/>
    </source>
</evidence>
<evidence type="ECO:0000256" key="11">
    <source>
        <dbReference type="RuleBase" id="RU361157"/>
    </source>
</evidence>
<accession>A0AAN4URQ2</accession>
<evidence type="ECO:0000256" key="6">
    <source>
        <dbReference type="ARBA" id="ARBA00022692"/>
    </source>
</evidence>
<feature type="domain" description="ABC transmembrane type-2" evidence="12">
    <location>
        <begin position="43"/>
        <end position="264"/>
    </location>
</feature>
<feature type="transmembrane region" description="Helical" evidence="11">
    <location>
        <begin position="119"/>
        <end position="143"/>
    </location>
</feature>
<keyword evidence="3 11" id="KW-0813">Transport</keyword>
<evidence type="ECO:0000256" key="5">
    <source>
        <dbReference type="ARBA" id="ARBA00022597"/>
    </source>
</evidence>
<dbReference type="Proteomes" id="UP000634647">
    <property type="component" value="Unassembled WGS sequence"/>
</dbReference>